<feature type="signal peptide" evidence="1">
    <location>
        <begin position="1"/>
        <end position="24"/>
    </location>
</feature>
<keyword evidence="3" id="KW-1185">Reference proteome</keyword>
<proteinExistence type="predicted"/>
<keyword evidence="1" id="KW-0732">Signal</keyword>
<reference evidence="2 3" key="1">
    <citation type="submission" date="2018-08" db="EMBL/GenBank/DDBJ databases">
        <title>The reduced genetic potential of extracellular carbohydrate catabolism in Euzebyella marina RN62, a Flavobacteriia bacterium isolated from the hadal water.</title>
        <authorList>
            <person name="Xue C."/>
        </authorList>
    </citation>
    <scope>NUCLEOTIDE SEQUENCE [LARGE SCALE GENOMIC DNA]</scope>
    <source>
        <strain evidence="2 3">RN62</strain>
    </source>
</reference>
<feature type="chain" id="PRO_5018079728" description="Lipocalin-like domain-containing protein" evidence="1">
    <location>
        <begin position="25"/>
        <end position="142"/>
    </location>
</feature>
<dbReference type="KEGG" id="emar:D1013_14495"/>
<gene>
    <name evidence="2" type="ORF">D1013_14495</name>
</gene>
<evidence type="ECO:0000256" key="1">
    <source>
        <dbReference type="SAM" id="SignalP"/>
    </source>
</evidence>
<evidence type="ECO:0000313" key="2">
    <source>
        <dbReference type="EMBL" id="AYN68504.1"/>
    </source>
</evidence>
<accession>A0A3G2L8B8</accession>
<dbReference type="AlphaFoldDB" id="A0A3G2L8B8"/>
<dbReference type="RefSeq" id="WP_121849517.1">
    <property type="nucleotide sequence ID" value="NZ_CP032050.1"/>
</dbReference>
<evidence type="ECO:0000313" key="3">
    <source>
        <dbReference type="Proteomes" id="UP000276309"/>
    </source>
</evidence>
<sequence length="142" mass="16652">MKNCKGLWAVVFVLCLSACSNSISEDDLEKLNGYWEIREVQTPDGTVKQYNVNTTVDYFEIKELEGFRKKMQPKFDGTYETSDDAEKFLIVEEDGMFWLHYKSGLSEWKEKIIELKKATFSVENEEGIQYEYSRFEPISIIE</sequence>
<evidence type="ECO:0008006" key="4">
    <source>
        <dbReference type="Google" id="ProtNLM"/>
    </source>
</evidence>
<dbReference type="OrthoDB" id="1143855at2"/>
<dbReference type="EMBL" id="CP032050">
    <property type="protein sequence ID" value="AYN68504.1"/>
    <property type="molecule type" value="Genomic_DNA"/>
</dbReference>
<protein>
    <recommendedName>
        <fullName evidence="4">Lipocalin-like domain-containing protein</fullName>
    </recommendedName>
</protein>
<name>A0A3G2L8B8_9FLAO</name>
<organism evidence="2 3">
    <name type="scientific">Euzebyella marina</name>
    <dbReference type="NCBI Taxonomy" id="1761453"/>
    <lineage>
        <taxon>Bacteria</taxon>
        <taxon>Pseudomonadati</taxon>
        <taxon>Bacteroidota</taxon>
        <taxon>Flavobacteriia</taxon>
        <taxon>Flavobacteriales</taxon>
        <taxon>Flavobacteriaceae</taxon>
        <taxon>Euzebyella</taxon>
    </lineage>
</organism>
<dbReference type="Proteomes" id="UP000276309">
    <property type="component" value="Chromosome"/>
</dbReference>